<organism evidence="8 9">
    <name type="scientific">Hibiscus syriacus</name>
    <name type="common">Rose of Sharon</name>
    <dbReference type="NCBI Taxonomy" id="106335"/>
    <lineage>
        <taxon>Eukaryota</taxon>
        <taxon>Viridiplantae</taxon>
        <taxon>Streptophyta</taxon>
        <taxon>Embryophyta</taxon>
        <taxon>Tracheophyta</taxon>
        <taxon>Spermatophyta</taxon>
        <taxon>Magnoliopsida</taxon>
        <taxon>eudicotyledons</taxon>
        <taxon>Gunneridae</taxon>
        <taxon>Pentapetalae</taxon>
        <taxon>rosids</taxon>
        <taxon>malvids</taxon>
        <taxon>Malvales</taxon>
        <taxon>Malvaceae</taxon>
        <taxon>Malvoideae</taxon>
        <taxon>Hibiscus</taxon>
    </lineage>
</organism>
<evidence type="ECO:0000256" key="3">
    <source>
        <dbReference type="ARBA" id="ARBA00022692"/>
    </source>
</evidence>
<keyword evidence="2" id="KW-1003">Cell membrane</keyword>
<evidence type="ECO:0000259" key="7">
    <source>
        <dbReference type="Pfam" id="PF09335"/>
    </source>
</evidence>
<evidence type="ECO:0000313" key="9">
    <source>
        <dbReference type="Proteomes" id="UP000436088"/>
    </source>
</evidence>
<evidence type="ECO:0000313" key="8">
    <source>
        <dbReference type="EMBL" id="KAE8679622.1"/>
    </source>
</evidence>
<evidence type="ECO:0000256" key="5">
    <source>
        <dbReference type="ARBA" id="ARBA00023136"/>
    </source>
</evidence>
<dbReference type="GO" id="GO:0005886">
    <property type="term" value="C:plasma membrane"/>
    <property type="evidence" value="ECO:0007669"/>
    <property type="project" value="UniProtKB-SubCell"/>
</dbReference>
<dbReference type="AlphaFoldDB" id="A0A6A2XV97"/>
<dbReference type="InterPro" id="IPR032816">
    <property type="entry name" value="VTT_dom"/>
</dbReference>
<accession>A0A6A2XV97</accession>
<dbReference type="InterPro" id="IPR015414">
    <property type="entry name" value="TMEM64"/>
</dbReference>
<evidence type="ECO:0000256" key="6">
    <source>
        <dbReference type="SAM" id="Phobius"/>
    </source>
</evidence>
<keyword evidence="4 6" id="KW-1133">Transmembrane helix</keyword>
<dbReference type="PANTHER" id="PTHR12677:SF24">
    <property type="entry name" value="OS07G0655900 PROTEIN"/>
    <property type="match status" value="1"/>
</dbReference>
<dbReference type="Pfam" id="PF09335">
    <property type="entry name" value="VTT_dom"/>
    <property type="match status" value="1"/>
</dbReference>
<feature type="transmembrane region" description="Helical" evidence="6">
    <location>
        <begin position="20"/>
        <end position="43"/>
    </location>
</feature>
<comment type="subcellular location">
    <subcellularLocation>
        <location evidence="1">Cell membrane</location>
        <topology evidence="1">Multi-pass membrane protein</topology>
    </subcellularLocation>
</comment>
<sequence>MIKANNTRVLDLYNMANRVFACIPLTVLPVPAAVLTLGGGYLLGLPLGFITYSIGSTLGATVAFIFGRTIGRPYVISKLRNYSQFQAVAIANSFSAPTCSSIAIQHVELPPFGDFRPFGGVRFGILVGNDVVNRRVASYLLQPITFGMVYVGTTLKDLSDVTHGIDEVSTSHQVIMASAILIFCITKVDKSALEKALAESAKQGIILAPSMLPIVADNSSVDLHKPFVIGDENERQSLV</sequence>
<evidence type="ECO:0000256" key="2">
    <source>
        <dbReference type="ARBA" id="ARBA00022475"/>
    </source>
</evidence>
<evidence type="ECO:0000256" key="1">
    <source>
        <dbReference type="ARBA" id="ARBA00004651"/>
    </source>
</evidence>
<dbReference type="PANTHER" id="PTHR12677">
    <property type="entry name" value="GOLGI APPARATUS MEMBRANE PROTEIN TVP38-RELATED"/>
    <property type="match status" value="1"/>
</dbReference>
<dbReference type="EMBL" id="VEPZ02001330">
    <property type="protein sequence ID" value="KAE8679622.1"/>
    <property type="molecule type" value="Genomic_DNA"/>
</dbReference>
<feature type="transmembrane region" description="Helical" evidence="6">
    <location>
        <begin position="49"/>
        <end position="70"/>
    </location>
</feature>
<comment type="caution">
    <text evidence="8">The sequence shown here is derived from an EMBL/GenBank/DDBJ whole genome shotgun (WGS) entry which is preliminary data.</text>
</comment>
<keyword evidence="5 6" id="KW-0472">Membrane</keyword>
<keyword evidence="3 6" id="KW-0812">Transmembrane</keyword>
<reference evidence="8" key="1">
    <citation type="submission" date="2019-09" db="EMBL/GenBank/DDBJ databases">
        <title>Draft genome information of white flower Hibiscus syriacus.</title>
        <authorList>
            <person name="Kim Y.-M."/>
        </authorList>
    </citation>
    <scope>NUCLEOTIDE SEQUENCE [LARGE SCALE GENOMIC DNA]</scope>
    <source>
        <strain evidence="8">YM2019G1</strain>
    </source>
</reference>
<name>A0A6A2XV97_HIBSY</name>
<proteinExistence type="predicted"/>
<gene>
    <name evidence="8" type="ORF">F3Y22_tig00111398pilonHSYRG00229</name>
</gene>
<protein>
    <recommendedName>
        <fullName evidence="7">VTT domain-containing protein</fullName>
    </recommendedName>
</protein>
<dbReference type="Proteomes" id="UP000436088">
    <property type="component" value="Unassembled WGS sequence"/>
</dbReference>
<evidence type="ECO:0000256" key="4">
    <source>
        <dbReference type="ARBA" id="ARBA00022989"/>
    </source>
</evidence>
<feature type="domain" description="VTT" evidence="7">
    <location>
        <begin position="30"/>
        <end position="89"/>
    </location>
</feature>
<keyword evidence="9" id="KW-1185">Reference proteome</keyword>